<name>A0A2T8I197_9POAL</name>
<feature type="compositionally biased region" description="Basic residues" evidence="1">
    <location>
        <begin position="165"/>
        <end position="175"/>
    </location>
</feature>
<evidence type="ECO:0000313" key="2">
    <source>
        <dbReference type="EMBL" id="PVH31454.1"/>
    </source>
</evidence>
<dbReference type="EMBL" id="CM008054">
    <property type="protein sequence ID" value="PVH31454.1"/>
    <property type="molecule type" value="Genomic_DNA"/>
</dbReference>
<reference evidence="2" key="1">
    <citation type="submission" date="2018-04" db="EMBL/GenBank/DDBJ databases">
        <title>WGS assembly of Panicum hallii.</title>
        <authorList>
            <person name="Lovell J."/>
            <person name="Jenkins J."/>
            <person name="Lowry D."/>
            <person name="Mamidi S."/>
            <person name="Sreedasyam A."/>
            <person name="Weng X."/>
            <person name="Barry K."/>
            <person name="Bonette J."/>
            <person name="Campitelli B."/>
            <person name="Daum C."/>
            <person name="Gordon S."/>
            <person name="Gould B."/>
            <person name="Lipzen A."/>
            <person name="Macqueen A."/>
            <person name="Palacio-Mejia J."/>
            <person name="Plott C."/>
            <person name="Shakirov E."/>
            <person name="Shu S."/>
            <person name="Yoshinaga Y."/>
            <person name="Zane M."/>
            <person name="Rokhsar D."/>
            <person name="Grimwood J."/>
            <person name="Schmutz J."/>
            <person name="Juenger T."/>
        </authorList>
    </citation>
    <scope>NUCLEOTIDE SEQUENCE [LARGE SCALE GENOMIC DNA]</scope>
    <source>
        <strain evidence="2">FIL2</strain>
    </source>
</reference>
<sequence>MGSGLPVSPPRRAPSPLSQFKPPALFLPRASSCGLPSILGGRRAGLGPSRARHGGRQVHQAPPPPPRRCVVPGDLPGRGGGEGPGRPAPPPAGAGAGPGAAGRRAAAAAAAAAVRGIPAAPPGAAPAQALRQRPQHPGAPQLQRGGGRHRGGVRRRVLLLPLRHGGGRGARHGARARGAVPQGRPRAQGPAALGLRGAGDGDLRAPRGRRRHCRGGRQRRRGGGAAREARAGGDGGAGEGGVGEVLRHRLLEEPVEPRRGQLIGAAGPRATQLRRRVGARSCSRVLGRVSSVFRGKKRRPRKK</sequence>
<organism evidence="2">
    <name type="scientific">Panicum hallii</name>
    <dbReference type="NCBI Taxonomy" id="206008"/>
    <lineage>
        <taxon>Eukaryota</taxon>
        <taxon>Viridiplantae</taxon>
        <taxon>Streptophyta</taxon>
        <taxon>Embryophyta</taxon>
        <taxon>Tracheophyta</taxon>
        <taxon>Spermatophyta</taxon>
        <taxon>Magnoliopsida</taxon>
        <taxon>Liliopsida</taxon>
        <taxon>Poales</taxon>
        <taxon>Poaceae</taxon>
        <taxon>PACMAD clade</taxon>
        <taxon>Panicoideae</taxon>
        <taxon>Panicodae</taxon>
        <taxon>Paniceae</taxon>
        <taxon>Panicinae</taxon>
        <taxon>Panicum</taxon>
        <taxon>Panicum sect. Panicum</taxon>
    </lineage>
</organism>
<accession>A0A2T8I197</accession>
<feature type="region of interest" description="Disordered" evidence="1">
    <location>
        <begin position="1"/>
        <end position="242"/>
    </location>
</feature>
<proteinExistence type="predicted"/>
<evidence type="ECO:0000256" key="1">
    <source>
        <dbReference type="SAM" id="MobiDB-lite"/>
    </source>
</evidence>
<feature type="compositionally biased region" description="Low complexity" evidence="1">
    <location>
        <begin position="176"/>
        <end position="195"/>
    </location>
</feature>
<feature type="compositionally biased region" description="Low complexity" evidence="1">
    <location>
        <begin position="101"/>
        <end position="118"/>
    </location>
</feature>
<dbReference type="Proteomes" id="UP000243499">
    <property type="component" value="Chromosome 9"/>
</dbReference>
<gene>
    <name evidence="2" type="ORF">PAHAL_9G149400</name>
</gene>
<feature type="compositionally biased region" description="Basic residues" evidence="1">
    <location>
        <begin position="206"/>
        <end position="222"/>
    </location>
</feature>
<protein>
    <submittedName>
        <fullName evidence="2">Uncharacterized protein</fullName>
    </submittedName>
</protein>
<dbReference type="AlphaFoldDB" id="A0A2T8I197"/>
<feature type="compositionally biased region" description="Basic residues" evidence="1">
    <location>
        <begin position="146"/>
        <end position="157"/>
    </location>
</feature>
<feature type="compositionally biased region" description="Gly residues" evidence="1">
    <location>
        <begin position="232"/>
        <end position="242"/>
    </location>
</feature>
<dbReference type="Gramene" id="PVH31454">
    <property type="protein sequence ID" value="PVH31454"/>
    <property type="gene ID" value="PAHAL_9G149400"/>
</dbReference>